<dbReference type="Pfam" id="PF12697">
    <property type="entry name" value="Abhydrolase_6"/>
    <property type="match status" value="1"/>
</dbReference>
<protein>
    <submittedName>
        <fullName evidence="2">Alpha/beta hydrolase</fullName>
    </submittedName>
</protein>
<sequence length="283" mass="30969">MTEPTSHEVLINGLTCHFLRWGDDSRPAVLLLHGLRSYAHTWEQVARAVSSTHAVVAPDFRGRGDSSWDPGRDYFTNAYVEDIEKLVASLGLTRFGIIGHSMGGTVGYAFAARHPDQVTALVVEDIGPGSSTDTAGADRILRELRGTPRSFDSLGAVRAYWRDLRPGITDEALRSRIEHTVRPGGDGRWEWKLDMAGIAAARCGGDPAGPVDLWACVDALRCPTLVLRGARSDFLPVSVCREMADRQPLLRWAEIPEAGHYAHDDNPAEFLRLVTGFLAGVSR</sequence>
<comment type="caution">
    <text evidence="2">The sequence shown here is derived from an EMBL/GenBank/DDBJ whole genome shotgun (WGS) entry which is preliminary data.</text>
</comment>
<dbReference type="GO" id="GO:0016020">
    <property type="term" value="C:membrane"/>
    <property type="evidence" value="ECO:0007669"/>
    <property type="project" value="TreeGrafter"/>
</dbReference>
<dbReference type="PANTHER" id="PTHR43798">
    <property type="entry name" value="MONOACYLGLYCEROL LIPASE"/>
    <property type="match status" value="1"/>
</dbReference>
<dbReference type="EMBL" id="QHHU01000001">
    <property type="protein sequence ID" value="RSM50707.1"/>
    <property type="molecule type" value="Genomic_DNA"/>
</dbReference>
<dbReference type="RefSeq" id="WP_020646257.1">
    <property type="nucleotide sequence ID" value="NZ_QHHU01000001.1"/>
</dbReference>
<evidence type="ECO:0000313" key="2">
    <source>
        <dbReference type="EMBL" id="RSM50707.1"/>
    </source>
</evidence>
<dbReference type="Proteomes" id="UP000286716">
    <property type="component" value="Unassembled WGS sequence"/>
</dbReference>
<dbReference type="Gene3D" id="3.40.50.1820">
    <property type="entry name" value="alpha/beta hydrolase"/>
    <property type="match status" value="1"/>
</dbReference>
<gene>
    <name evidence="2" type="ORF">DMA12_00645</name>
</gene>
<dbReference type="OrthoDB" id="9804819at2"/>
<accession>A0A428X624</accession>
<reference evidence="2 3" key="1">
    <citation type="submission" date="2018-05" db="EMBL/GenBank/DDBJ databases">
        <title>Evolution of GPA BGCs.</title>
        <authorList>
            <person name="Waglechner N."/>
            <person name="Wright G.D."/>
        </authorList>
    </citation>
    <scope>NUCLEOTIDE SEQUENCE [LARGE SCALE GENOMIC DNA]</scope>
    <source>
        <strain evidence="2 3">DSM 5908</strain>
    </source>
</reference>
<dbReference type="InterPro" id="IPR000073">
    <property type="entry name" value="AB_hydrolase_1"/>
</dbReference>
<dbReference type="SUPFAM" id="SSF53474">
    <property type="entry name" value="alpha/beta-Hydrolases"/>
    <property type="match status" value="1"/>
</dbReference>
<dbReference type="PRINTS" id="PR00111">
    <property type="entry name" value="ABHYDROLASE"/>
</dbReference>
<proteinExistence type="predicted"/>
<dbReference type="PANTHER" id="PTHR43798:SF33">
    <property type="entry name" value="HYDROLASE, PUTATIVE (AFU_ORTHOLOGUE AFUA_2G14860)-RELATED"/>
    <property type="match status" value="1"/>
</dbReference>
<dbReference type="AlphaFoldDB" id="A0A428X624"/>
<dbReference type="GO" id="GO:0016787">
    <property type="term" value="F:hydrolase activity"/>
    <property type="evidence" value="ECO:0007669"/>
    <property type="project" value="UniProtKB-KW"/>
</dbReference>
<evidence type="ECO:0000313" key="3">
    <source>
        <dbReference type="Proteomes" id="UP000286716"/>
    </source>
</evidence>
<organism evidence="2 3">
    <name type="scientific">Amycolatopsis balhimycina DSM 5908</name>
    <dbReference type="NCBI Taxonomy" id="1081091"/>
    <lineage>
        <taxon>Bacteria</taxon>
        <taxon>Bacillati</taxon>
        <taxon>Actinomycetota</taxon>
        <taxon>Actinomycetes</taxon>
        <taxon>Pseudonocardiales</taxon>
        <taxon>Pseudonocardiaceae</taxon>
        <taxon>Amycolatopsis</taxon>
    </lineage>
</organism>
<keyword evidence="2" id="KW-0378">Hydrolase</keyword>
<evidence type="ECO:0000259" key="1">
    <source>
        <dbReference type="Pfam" id="PF12697"/>
    </source>
</evidence>
<keyword evidence="3" id="KW-1185">Reference proteome</keyword>
<dbReference type="InterPro" id="IPR050266">
    <property type="entry name" value="AB_hydrolase_sf"/>
</dbReference>
<name>A0A428X624_AMYBA</name>
<dbReference type="InterPro" id="IPR029058">
    <property type="entry name" value="AB_hydrolase_fold"/>
</dbReference>
<feature type="domain" description="AB hydrolase-1" evidence="1">
    <location>
        <begin position="29"/>
        <end position="272"/>
    </location>
</feature>